<dbReference type="PANTHER" id="PTHR33112:SF16">
    <property type="entry name" value="HETEROKARYON INCOMPATIBILITY DOMAIN-CONTAINING PROTEIN"/>
    <property type="match status" value="1"/>
</dbReference>
<reference evidence="2 3" key="1">
    <citation type="submission" date="2018-06" db="EMBL/GenBank/DDBJ databases">
        <title>Complete Genomes of Monosporascus.</title>
        <authorList>
            <person name="Robinson A.J."/>
            <person name="Natvig D.O."/>
        </authorList>
    </citation>
    <scope>NUCLEOTIDE SEQUENCE [LARGE SCALE GENOMIC DNA]</scope>
    <source>
        <strain evidence="2 3">CBS 110550</strain>
    </source>
</reference>
<dbReference type="InterPro" id="IPR010730">
    <property type="entry name" value="HET"/>
</dbReference>
<comment type="caution">
    <text evidence="2">The sequence shown here is derived from an EMBL/GenBank/DDBJ whole genome shotgun (WGS) entry which is preliminary data.</text>
</comment>
<organism evidence="2 3">
    <name type="scientific">Monosporascus ibericus</name>
    <dbReference type="NCBI Taxonomy" id="155417"/>
    <lineage>
        <taxon>Eukaryota</taxon>
        <taxon>Fungi</taxon>
        <taxon>Dikarya</taxon>
        <taxon>Ascomycota</taxon>
        <taxon>Pezizomycotina</taxon>
        <taxon>Sordariomycetes</taxon>
        <taxon>Xylariomycetidae</taxon>
        <taxon>Xylariales</taxon>
        <taxon>Xylariales incertae sedis</taxon>
        <taxon>Monosporascus</taxon>
    </lineage>
</organism>
<dbReference type="PANTHER" id="PTHR33112">
    <property type="entry name" value="DOMAIN PROTEIN, PUTATIVE-RELATED"/>
    <property type="match status" value="1"/>
</dbReference>
<feature type="domain" description="Heterokaryon incompatibility" evidence="1">
    <location>
        <begin position="215"/>
        <end position="367"/>
    </location>
</feature>
<accession>A0A4Q4TE68</accession>
<proteinExistence type="predicted"/>
<evidence type="ECO:0000313" key="3">
    <source>
        <dbReference type="Proteomes" id="UP000293360"/>
    </source>
</evidence>
<dbReference type="Pfam" id="PF06985">
    <property type="entry name" value="HET"/>
    <property type="match status" value="1"/>
</dbReference>
<evidence type="ECO:0000313" key="2">
    <source>
        <dbReference type="EMBL" id="RYP05045.1"/>
    </source>
</evidence>
<dbReference type="AlphaFoldDB" id="A0A4Q4TE68"/>
<name>A0A4Q4TE68_9PEZI</name>
<protein>
    <recommendedName>
        <fullName evidence="1">Heterokaryon incompatibility domain-containing protein</fullName>
    </recommendedName>
</protein>
<gene>
    <name evidence="2" type="ORF">DL764_004064</name>
</gene>
<dbReference type="OrthoDB" id="2958217at2759"/>
<evidence type="ECO:0000259" key="1">
    <source>
        <dbReference type="Pfam" id="PF06985"/>
    </source>
</evidence>
<dbReference type="Proteomes" id="UP000293360">
    <property type="component" value="Unassembled WGS sequence"/>
</dbReference>
<sequence>MICEVCREGLEGIWDPTRTKRIGLLRDFPDVMHLLYPDLEDEDGFEEVLNEYDVLEPEQFLFGHHADYDSLLRSKEQGCVACNQFGEVNDRDDENERLKDLGYYSAFTINLSRRDIPRPLMTVFSGEPLEQFPHEMVLHDENDSVNAVLTPSTSDAMTWVLIETWLERCKAAHSKCTTQALEGFVPTRLLELSISRGQRVFRLVSGTQLEPGERYATLSHCWGKGPAEEKLRLLEETEYALRDGMPVATLPLLFRHAFEVISRLEIRYLWIDRLCIVQDSDKDWRAEAATMQTVYRNGFLNIAALSARDDGDGCFFERDPAHVAPTVFRLGTGGDLWALYRLEAEDESWRSTFVGEPLLSRAWVLQERVLAARNLYFGRKQVFWECCEANHCETFPRKTLVRPPATGKPASLATQTDATAYAWKSLINAQDRGVGKGSLLDQWDSAVQRYCECSLTFAKDKLVALSGLAKHMGGKLSEVVPQHDTYLAGLWRTSMPRSLLWRVKGQGRKPPEYRAPSWSWASLDGNIIIPVGGPPWYADVVDVCVHPQGEDATGQVAGGHMRLRGPLCTARGIIRSKERSDRRKRIVSFCHPDMIAPMDLNSDSAYVQFDTDDDGYDEVTVVIFRVDPLRRLSLIDCKGLAMVRGENSKAFYRRVGFVTMEINADEDDLNNPREVLHNCPVRTINVL</sequence>
<dbReference type="EMBL" id="QJNU01000184">
    <property type="protein sequence ID" value="RYP05045.1"/>
    <property type="molecule type" value="Genomic_DNA"/>
</dbReference>
<dbReference type="STRING" id="155417.A0A4Q4TE68"/>
<keyword evidence="3" id="KW-1185">Reference proteome</keyword>